<dbReference type="Proteomes" id="UP001515500">
    <property type="component" value="Unplaced"/>
</dbReference>
<dbReference type="GeneID" id="120255590"/>
<feature type="domain" description="Trigger factor ribosome-binding bacterial" evidence="8">
    <location>
        <begin position="103"/>
        <end position="218"/>
    </location>
</feature>
<dbReference type="GO" id="GO:0051083">
    <property type="term" value="P:'de novo' cotranslational protein folding"/>
    <property type="evidence" value="ECO:0007669"/>
    <property type="project" value="TreeGrafter"/>
</dbReference>
<dbReference type="AlphaFoldDB" id="A0AB40AX09"/>
<comment type="similarity">
    <text evidence="2">Belongs to the FKBP-type PPIase family. Tig subfamily.</text>
</comment>
<dbReference type="RefSeq" id="XP_039119319.1">
    <property type="nucleotide sequence ID" value="XM_039263385.1"/>
</dbReference>
<sequence length="226" mass="25385">MEVAGKSLFKGFSPEIIGQKPRPPWDTRIWFKMKFHLCVTKNGAEGDDRRFGSVSNRPSLLVLKNCDRSHKYFNAIQAISQENADVSTSSFEDFVVSSNTYQDGHVKVRIMVDGTKTQAIFDTVFAKLVDAAQPIPGFRRVKGGKTPDIPKDILLQILGPSKVNFQSIKKIINSTVAEFVEKEDLKVTKSLRVEQSFEELEAIFIPGKEFGFDAVIQLQETRPTKS</sequence>
<dbReference type="Pfam" id="PF05697">
    <property type="entry name" value="Trigger_N"/>
    <property type="match status" value="1"/>
</dbReference>
<dbReference type="InterPro" id="IPR036611">
    <property type="entry name" value="Trigger_fac_ribosome-bd_sf"/>
</dbReference>
<keyword evidence="9" id="KW-1185">Reference proteome</keyword>
<proteinExistence type="inferred from homology"/>
<reference evidence="10" key="1">
    <citation type="submission" date="2025-08" db="UniProtKB">
        <authorList>
            <consortium name="RefSeq"/>
        </authorList>
    </citation>
    <scope>IDENTIFICATION</scope>
</reference>
<evidence type="ECO:0000259" key="8">
    <source>
        <dbReference type="Pfam" id="PF05697"/>
    </source>
</evidence>
<accession>A0AB40AX09</accession>
<comment type="catalytic activity">
    <reaction evidence="1">
        <text>[protein]-peptidylproline (omega=180) = [protein]-peptidylproline (omega=0)</text>
        <dbReference type="Rhea" id="RHEA:16237"/>
        <dbReference type="Rhea" id="RHEA-COMP:10747"/>
        <dbReference type="Rhea" id="RHEA-COMP:10748"/>
        <dbReference type="ChEBI" id="CHEBI:83833"/>
        <dbReference type="ChEBI" id="CHEBI:83834"/>
        <dbReference type="EC" id="5.2.1.8"/>
    </reaction>
</comment>
<evidence type="ECO:0000256" key="1">
    <source>
        <dbReference type="ARBA" id="ARBA00000971"/>
    </source>
</evidence>
<evidence type="ECO:0000256" key="7">
    <source>
        <dbReference type="ARBA" id="ARBA00024849"/>
    </source>
</evidence>
<evidence type="ECO:0000256" key="5">
    <source>
        <dbReference type="ARBA" id="ARBA00023186"/>
    </source>
</evidence>
<evidence type="ECO:0000256" key="6">
    <source>
        <dbReference type="ARBA" id="ARBA00023235"/>
    </source>
</evidence>
<dbReference type="PANTHER" id="PTHR30560:SF5">
    <property type="entry name" value="OS09G0515400 PROTEIN"/>
    <property type="match status" value="1"/>
</dbReference>
<dbReference type="GO" id="GO:0015031">
    <property type="term" value="P:protein transport"/>
    <property type="evidence" value="ECO:0007669"/>
    <property type="project" value="InterPro"/>
</dbReference>
<evidence type="ECO:0000313" key="10">
    <source>
        <dbReference type="RefSeq" id="XP_039119319.1"/>
    </source>
</evidence>
<evidence type="ECO:0000256" key="4">
    <source>
        <dbReference type="ARBA" id="ARBA00023110"/>
    </source>
</evidence>
<dbReference type="Gene3D" id="3.30.70.1050">
    <property type="entry name" value="Trigger factor ribosome-binding domain"/>
    <property type="match status" value="1"/>
</dbReference>
<gene>
    <name evidence="10" type="primary">LOC120255590</name>
</gene>
<dbReference type="GO" id="GO:0043022">
    <property type="term" value="F:ribosome binding"/>
    <property type="evidence" value="ECO:0007669"/>
    <property type="project" value="TreeGrafter"/>
</dbReference>
<comment type="function">
    <text evidence="7">Involved in protein export. Acts as a chaperone by maintaining the newly synthesized protein in an open conformation. Functions as a peptidyl-prolyl cis-trans isomerase.</text>
</comment>
<evidence type="ECO:0000256" key="3">
    <source>
        <dbReference type="ARBA" id="ARBA00013194"/>
    </source>
</evidence>
<dbReference type="PANTHER" id="PTHR30560">
    <property type="entry name" value="TRIGGER FACTOR CHAPERONE AND PEPTIDYL-PROLYL CIS/TRANS ISOMERASE"/>
    <property type="match status" value="1"/>
</dbReference>
<evidence type="ECO:0000313" key="9">
    <source>
        <dbReference type="Proteomes" id="UP001515500"/>
    </source>
</evidence>
<dbReference type="GO" id="GO:0043335">
    <property type="term" value="P:protein unfolding"/>
    <property type="evidence" value="ECO:0007669"/>
    <property type="project" value="TreeGrafter"/>
</dbReference>
<dbReference type="InterPro" id="IPR008881">
    <property type="entry name" value="Trigger_fac_ribosome-bd_bac"/>
</dbReference>
<dbReference type="FunFam" id="3.30.70.1050:FF:000004">
    <property type="entry name" value="Trigger factor"/>
    <property type="match status" value="1"/>
</dbReference>
<dbReference type="InterPro" id="IPR005215">
    <property type="entry name" value="Trig_fac"/>
</dbReference>
<organism evidence="9 10">
    <name type="scientific">Dioscorea cayennensis subsp. rotundata</name>
    <name type="common">White Guinea yam</name>
    <name type="synonym">Dioscorea rotundata</name>
    <dbReference type="NCBI Taxonomy" id="55577"/>
    <lineage>
        <taxon>Eukaryota</taxon>
        <taxon>Viridiplantae</taxon>
        <taxon>Streptophyta</taxon>
        <taxon>Embryophyta</taxon>
        <taxon>Tracheophyta</taxon>
        <taxon>Spermatophyta</taxon>
        <taxon>Magnoliopsida</taxon>
        <taxon>Liliopsida</taxon>
        <taxon>Dioscoreales</taxon>
        <taxon>Dioscoreaceae</taxon>
        <taxon>Dioscorea</taxon>
    </lineage>
</organism>
<dbReference type="EC" id="5.2.1.8" evidence="3"/>
<dbReference type="GO" id="GO:0044183">
    <property type="term" value="F:protein folding chaperone"/>
    <property type="evidence" value="ECO:0007669"/>
    <property type="project" value="TreeGrafter"/>
</dbReference>
<name>A0AB40AX09_DIOCR</name>
<dbReference type="GO" id="GO:0003755">
    <property type="term" value="F:peptidyl-prolyl cis-trans isomerase activity"/>
    <property type="evidence" value="ECO:0007669"/>
    <property type="project" value="UniProtKB-KW"/>
</dbReference>
<evidence type="ECO:0000256" key="2">
    <source>
        <dbReference type="ARBA" id="ARBA00005464"/>
    </source>
</evidence>
<keyword evidence="5" id="KW-0143">Chaperone</keyword>
<protein>
    <recommendedName>
        <fullName evidence="3">peptidylprolyl isomerase</fullName>
        <ecNumber evidence="3">5.2.1.8</ecNumber>
    </recommendedName>
</protein>
<dbReference type="SUPFAM" id="SSF102735">
    <property type="entry name" value="Trigger factor ribosome-binding domain"/>
    <property type="match status" value="1"/>
</dbReference>
<keyword evidence="4" id="KW-0697">Rotamase</keyword>
<keyword evidence="6" id="KW-0413">Isomerase</keyword>